<evidence type="ECO:0000313" key="3">
    <source>
        <dbReference type="EMBL" id="KAG7354061.1"/>
    </source>
</evidence>
<keyword evidence="4" id="KW-1185">Reference proteome</keyword>
<dbReference type="Proteomes" id="UP000693970">
    <property type="component" value="Unassembled WGS sequence"/>
</dbReference>
<evidence type="ECO:0000256" key="1">
    <source>
        <dbReference type="SAM" id="MobiDB-lite"/>
    </source>
</evidence>
<feature type="compositionally biased region" description="Polar residues" evidence="1">
    <location>
        <begin position="397"/>
        <end position="412"/>
    </location>
</feature>
<feature type="compositionally biased region" description="Polar residues" evidence="1">
    <location>
        <begin position="427"/>
        <end position="436"/>
    </location>
</feature>
<dbReference type="InterPro" id="IPR049227">
    <property type="entry name" value="DUF6824"/>
</dbReference>
<sequence length="594" mass="65691">MTTIHIPPVPHGTPLTNIIEPTNIDILCGRDGYVQRHIGNQSYRQLVNANKEAYITCRKTDKLKISRCIVAAVRERGGRFLEKNAADGTWFDIGDKKAVEKTSQALREGQPKLKKKMFENNSATAGSDNNNDSDVGPKTFEFKRTPEFEKQAIASMNTARISTGTPLDTIAASPVIDQRPRIDINCDDVLDPAATILDVLQGPPMSPGGIAVADGNTYEYTSQFTEGANMNSISEENPYMMPDTNYDLQVQHQQQYVGHHPPEFDSQIYAIEPPPTAIATSQITPAWPESPIDDFHRQTTEPHDNYTHREYQQQHYSTRYDDLATDPQAQQYDFTQRPQYSQHNYYQNHHHHHHQQQQQQQEQPRDRFAPPARSRSSDSVMTSSSSIGPGRIPSDWLTLSNGSNGSAITSSTRKVDRRRMFAKMKGSYTSSATRMTDGSRRSIDGMPDIHMVDSTFSLLSIGSNNNNSRMGMQHATGASAMPPTAPGLQIAASRDDFHVMPLVGSSRRSFGSRRSLTSNMMSKDDIFALGSRRSLMSGISNISGGGADAIFSDMGRKIGAEVSTRSIALSEISGIDQPDLEGLVDFELKGGEDA</sequence>
<organism evidence="3 4">
    <name type="scientific">Nitzschia inconspicua</name>
    <dbReference type="NCBI Taxonomy" id="303405"/>
    <lineage>
        <taxon>Eukaryota</taxon>
        <taxon>Sar</taxon>
        <taxon>Stramenopiles</taxon>
        <taxon>Ochrophyta</taxon>
        <taxon>Bacillariophyta</taxon>
        <taxon>Bacillariophyceae</taxon>
        <taxon>Bacillariophycidae</taxon>
        <taxon>Bacillariales</taxon>
        <taxon>Bacillariaceae</taxon>
        <taxon>Nitzschia</taxon>
    </lineage>
</organism>
<protein>
    <recommendedName>
        <fullName evidence="2">DUF6824 domain-containing protein</fullName>
    </recommendedName>
</protein>
<reference evidence="3" key="1">
    <citation type="journal article" date="2021" name="Sci. Rep.">
        <title>Diploid genomic architecture of Nitzschia inconspicua, an elite biomass production diatom.</title>
        <authorList>
            <person name="Oliver A."/>
            <person name="Podell S."/>
            <person name="Pinowska A."/>
            <person name="Traller J.C."/>
            <person name="Smith S.R."/>
            <person name="McClure R."/>
            <person name="Beliaev A."/>
            <person name="Bohutskyi P."/>
            <person name="Hill E.A."/>
            <person name="Rabines A."/>
            <person name="Zheng H."/>
            <person name="Allen L.Z."/>
            <person name="Kuo A."/>
            <person name="Grigoriev I.V."/>
            <person name="Allen A.E."/>
            <person name="Hazlebeck D."/>
            <person name="Allen E.E."/>
        </authorList>
    </citation>
    <scope>NUCLEOTIDE SEQUENCE</scope>
    <source>
        <strain evidence="3">Hildebrandi</strain>
    </source>
</reference>
<evidence type="ECO:0000259" key="2">
    <source>
        <dbReference type="Pfam" id="PF20710"/>
    </source>
</evidence>
<feature type="compositionally biased region" description="Low complexity" evidence="1">
    <location>
        <begin position="377"/>
        <end position="394"/>
    </location>
</feature>
<accession>A0A9K3L3G4</accession>
<feature type="region of interest" description="Disordered" evidence="1">
    <location>
        <begin position="286"/>
        <end position="315"/>
    </location>
</feature>
<proteinExistence type="predicted"/>
<dbReference type="AlphaFoldDB" id="A0A9K3L3G4"/>
<feature type="domain" description="DUF6824" evidence="2">
    <location>
        <begin position="25"/>
        <end position="108"/>
    </location>
</feature>
<name>A0A9K3L3G4_9STRA</name>
<feature type="compositionally biased region" description="Basic and acidic residues" evidence="1">
    <location>
        <begin position="293"/>
        <end position="315"/>
    </location>
</feature>
<dbReference type="EMBL" id="JAGRRH010000016">
    <property type="protein sequence ID" value="KAG7354061.1"/>
    <property type="molecule type" value="Genomic_DNA"/>
</dbReference>
<gene>
    <name evidence="3" type="ORF">IV203_003417</name>
</gene>
<dbReference type="Pfam" id="PF20710">
    <property type="entry name" value="DUF6824"/>
    <property type="match status" value="1"/>
</dbReference>
<comment type="caution">
    <text evidence="3">The sequence shown here is derived from an EMBL/GenBank/DDBJ whole genome shotgun (WGS) entry which is preliminary data.</text>
</comment>
<reference evidence="3" key="2">
    <citation type="submission" date="2021-04" db="EMBL/GenBank/DDBJ databases">
        <authorList>
            <person name="Podell S."/>
        </authorList>
    </citation>
    <scope>NUCLEOTIDE SEQUENCE</scope>
    <source>
        <strain evidence="3">Hildebrandi</strain>
    </source>
</reference>
<evidence type="ECO:0000313" key="4">
    <source>
        <dbReference type="Proteomes" id="UP000693970"/>
    </source>
</evidence>
<feature type="region of interest" description="Disordered" evidence="1">
    <location>
        <begin position="347"/>
        <end position="446"/>
    </location>
</feature>